<dbReference type="AlphaFoldDB" id="A0A919WIY2"/>
<evidence type="ECO:0000256" key="1">
    <source>
        <dbReference type="ARBA" id="ARBA00023002"/>
    </source>
</evidence>
<reference evidence="3" key="1">
    <citation type="submission" date="2021-03" db="EMBL/GenBank/DDBJ databases">
        <title>Antimicrobial resistance genes in bacteria isolated from Japanese honey, and their potential for conferring macrolide and lincosamide resistance in the American foulbrood pathogen Paenibacillus larvae.</title>
        <authorList>
            <person name="Okamoto M."/>
            <person name="Kumagai M."/>
            <person name="Kanamori H."/>
            <person name="Takamatsu D."/>
        </authorList>
    </citation>
    <scope>NUCLEOTIDE SEQUENCE</scope>
    <source>
        <strain evidence="3">J27TS8</strain>
    </source>
</reference>
<dbReference type="PANTHER" id="PTHR43205:SF7">
    <property type="entry name" value="PROSTAGLANDIN REDUCTASE 1"/>
    <property type="match status" value="1"/>
</dbReference>
<dbReference type="CDD" id="cd05288">
    <property type="entry name" value="PGDH"/>
    <property type="match status" value="1"/>
</dbReference>
<evidence type="ECO:0000313" key="4">
    <source>
        <dbReference type="Proteomes" id="UP000682111"/>
    </source>
</evidence>
<name>A0A919WIY2_9BACI</name>
<evidence type="ECO:0000313" key="3">
    <source>
        <dbReference type="EMBL" id="GIN62567.1"/>
    </source>
</evidence>
<dbReference type="InterPro" id="IPR011032">
    <property type="entry name" value="GroES-like_sf"/>
</dbReference>
<dbReference type="GO" id="GO:0016628">
    <property type="term" value="F:oxidoreductase activity, acting on the CH-CH group of donors, NAD or NADP as acceptor"/>
    <property type="evidence" value="ECO:0007669"/>
    <property type="project" value="InterPro"/>
</dbReference>
<dbReference type="SUPFAM" id="SSF51735">
    <property type="entry name" value="NAD(P)-binding Rossmann-fold domains"/>
    <property type="match status" value="1"/>
</dbReference>
<dbReference type="FunFam" id="3.40.50.720:FF:000121">
    <property type="entry name" value="Prostaglandin reductase 2"/>
    <property type="match status" value="1"/>
</dbReference>
<dbReference type="Pfam" id="PF16884">
    <property type="entry name" value="ADH_N_2"/>
    <property type="match status" value="1"/>
</dbReference>
<protein>
    <submittedName>
        <fullName evidence="3">NADP-dependent oxidoreductase YfmJ</fullName>
    </submittedName>
</protein>
<dbReference type="Pfam" id="PF00107">
    <property type="entry name" value="ADH_zinc_N"/>
    <property type="match status" value="1"/>
</dbReference>
<evidence type="ECO:0000259" key="2">
    <source>
        <dbReference type="SMART" id="SM00829"/>
    </source>
</evidence>
<keyword evidence="1" id="KW-0560">Oxidoreductase</keyword>
<comment type="caution">
    <text evidence="3">The sequence shown here is derived from an EMBL/GenBank/DDBJ whole genome shotgun (WGS) entry which is preliminary data.</text>
</comment>
<dbReference type="PANTHER" id="PTHR43205">
    <property type="entry name" value="PROSTAGLANDIN REDUCTASE"/>
    <property type="match status" value="1"/>
</dbReference>
<proteinExistence type="predicted"/>
<dbReference type="RefSeq" id="WP_212933842.1">
    <property type="nucleotide sequence ID" value="NZ_BORC01000004.1"/>
</dbReference>
<feature type="domain" description="Enoyl reductase (ER)" evidence="2">
    <location>
        <begin position="16"/>
        <end position="332"/>
    </location>
</feature>
<dbReference type="Gene3D" id="3.90.180.10">
    <property type="entry name" value="Medium-chain alcohol dehydrogenases, catalytic domain"/>
    <property type="match status" value="1"/>
</dbReference>
<accession>A0A919WIY2</accession>
<organism evidence="3 4">
    <name type="scientific">Robertmurraya siralis</name>
    <dbReference type="NCBI Taxonomy" id="77777"/>
    <lineage>
        <taxon>Bacteria</taxon>
        <taxon>Bacillati</taxon>
        <taxon>Bacillota</taxon>
        <taxon>Bacilli</taxon>
        <taxon>Bacillales</taxon>
        <taxon>Bacillaceae</taxon>
        <taxon>Robertmurraya</taxon>
    </lineage>
</organism>
<dbReference type="InterPro" id="IPR013149">
    <property type="entry name" value="ADH-like_C"/>
</dbReference>
<dbReference type="InterPro" id="IPR020843">
    <property type="entry name" value="ER"/>
</dbReference>
<dbReference type="InterPro" id="IPR036291">
    <property type="entry name" value="NAD(P)-bd_dom_sf"/>
</dbReference>
<keyword evidence="4" id="KW-1185">Reference proteome</keyword>
<dbReference type="SUPFAM" id="SSF50129">
    <property type="entry name" value="GroES-like"/>
    <property type="match status" value="2"/>
</dbReference>
<dbReference type="Gene3D" id="3.40.50.720">
    <property type="entry name" value="NAD(P)-binding Rossmann-like Domain"/>
    <property type="match status" value="1"/>
</dbReference>
<dbReference type="EMBL" id="BORC01000004">
    <property type="protein sequence ID" value="GIN62567.1"/>
    <property type="molecule type" value="Genomic_DNA"/>
</dbReference>
<gene>
    <name evidence="3" type="primary">yfmJ</name>
    <name evidence="3" type="ORF">J27TS8_25600</name>
</gene>
<dbReference type="Proteomes" id="UP000682111">
    <property type="component" value="Unassembled WGS sequence"/>
</dbReference>
<sequence>MSKVNRVYLLARRPKGMPLQEDFLLETRELRSIEDGEILIKTHYLSVDPYMRGRMNGVKTYVDPFELNEPLTGGVIGEVIESKNERFLIGDMIEGRLDWADYSLSSGKGIRKLENYREVSLTTALGITGMPGLTAYCGLMNIGKPQEGETIVISGAAGAVGSIVGQIAKLKGLKVVGIAGSDEKCRWLKEELGFDAALNYKEESFYQNLKIACPNGVDIYFDNVGGEVSDAVMRRINYKARIPLCGQISMYNAESTPIGPRVGGQLVTKSALMQGFIVSDYSSQFREASAQLISWVKEGKLTYKETVIEGLENAPKAFIGLFKGENIGKQLVKVI</sequence>
<dbReference type="InterPro" id="IPR045010">
    <property type="entry name" value="MDR_fam"/>
</dbReference>
<dbReference type="SMART" id="SM00829">
    <property type="entry name" value="PKS_ER"/>
    <property type="match status" value="1"/>
</dbReference>
<dbReference type="InterPro" id="IPR041694">
    <property type="entry name" value="ADH_N_2"/>
</dbReference>